<dbReference type="Pfam" id="PF00498">
    <property type="entry name" value="FHA"/>
    <property type="match status" value="1"/>
</dbReference>
<evidence type="ECO:0000256" key="1">
    <source>
        <dbReference type="SAM" id="MobiDB-lite"/>
    </source>
</evidence>
<feature type="region of interest" description="Disordered" evidence="1">
    <location>
        <begin position="12"/>
        <end position="137"/>
    </location>
</feature>
<comment type="caution">
    <text evidence="3">The sequence shown here is derived from an EMBL/GenBank/DDBJ whole genome shotgun (WGS) entry which is preliminary data.</text>
</comment>
<proteinExistence type="predicted"/>
<evidence type="ECO:0000313" key="4">
    <source>
        <dbReference type="Proteomes" id="UP001152766"/>
    </source>
</evidence>
<evidence type="ECO:0000259" key="2">
    <source>
        <dbReference type="PROSITE" id="PS50006"/>
    </source>
</evidence>
<reference evidence="3" key="1">
    <citation type="submission" date="2019-02" db="EMBL/GenBank/DDBJ databases">
        <title>Draft genome of the type strain Pelomonas aquatica CCUG 52575T.</title>
        <authorList>
            <person name="Gomila M."/>
            <person name="Lalucat J."/>
        </authorList>
    </citation>
    <scope>NUCLEOTIDE SEQUENCE</scope>
    <source>
        <strain evidence="3">CCUG 52575</strain>
    </source>
</reference>
<dbReference type="SUPFAM" id="SSF49879">
    <property type="entry name" value="SMAD/FHA domain"/>
    <property type="match status" value="1"/>
</dbReference>
<dbReference type="AlphaFoldDB" id="A0A9X4LN55"/>
<dbReference type="Proteomes" id="UP001152766">
    <property type="component" value="Unassembled WGS sequence"/>
</dbReference>
<organism evidence="3 4">
    <name type="scientific">Pelomonas aquatica</name>
    <dbReference type="NCBI Taxonomy" id="431058"/>
    <lineage>
        <taxon>Bacteria</taxon>
        <taxon>Pseudomonadati</taxon>
        <taxon>Pseudomonadota</taxon>
        <taxon>Betaproteobacteria</taxon>
        <taxon>Burkholderiales</taxon>
        <taxon>Sphaerotilaceae</taxon>
        <taxon>Roseateles</taxon>
    </lineage>
</organism>
<dbReference type="InterPro" id="IPR046883">
    <property type="entry name" value="T6SS_FHA_C"/>
</dbReference>
<dbReference type="SMART" id="SM00240">
    <property type="entry name" value="FHA"/>
    <property type="match status" value="1"/>
</dbReference>
<dbReference type="PROSITE" id="PS50006">
    <property type="entry name" value="FHA_DOMAIN"/>
    <property type="match status" value="1"/>
</dbReference>
<dbReference type="InterPro" id="IPR008984">
    <property type="entry name" value="SMAD_FHA_dom_sf"/>
</dbReference>
<name>A0A9X4LN55_9BURK</name>
<evidence type="ECO:0000313" key="3">
    <source>
        <dbReference type="EMBL" id="MDG0864025.1"/>
    </source>
</evidence>
<protein>
    <submittedName>
        <fullName evidence="3">Type VI secretion system-associated FHA domain protein TagH</fullName>
    </submittedName>
</protein>
<dbReference type="EMBL" id="SGUG01000025">
    <property type="protein sequence ID" value="MDG0864025.1"/>
    <property type="molecule type" value="Genomic_DNA"/>
</dbReference>
<dbReference type="NCBIfam" id="TIGR03354">
    <property type="entry name" value="VI_FHA"/>
    <property type="match status" value="1"/>
</dbReference>
<feature type="domain" description="FHA" evidence="2">
    <location>
        <begin position="323"/>
        <end position="373"/>
    </location>
</feature>
<dbReference type="CDD" id="cd00060">
    <property type="entry name" value="FHA"/>
    <property type="match status" value="1"/>
</dbReference>
<feature type="compositionally biased region" description="Basic residues" evidence="1">
    <location>
        <begin position="41"/>
        <end position="62"/>
    </location>
</feature>
<feature type="region of interest" description="Disordered" evidence="1">
    <location>
        <begin position="166"/>
        <end position="271"/>
    </location>
</feature>
<gene>
    <name evidence="3" type="primary">tagH</name>
    <name evidence="3" type="ORF">EXJ73_16310</name>
</gene>
<feature type="compositionally biased region" description="Low complexity" evidence="1">
    <location>
        <begin position="175"/>
        <end position="227"/>
    </location>
</feature>
<dbReference type="InterPro" id="IPR000253">
    <property type="entry name" value="FHA_dom"/>
</dbReference>
<dbReference type="Pfam" id="PF20232">
    <property type="entry name" value="T6SS_FHA_C"/>
    <property type="match status" value="1"/>
</dbReference>
<keyword evidence="4" id="KW-1185">Reference proteome</keyword>
<dbReference type="Gene3D" id="2.60.200.20">
    <property type="match status" value="1"/>
</dbReference>
<feature type="compositionally biased region" description="Basic residues" evidence="1">
    <location>
        <begin position="117"/>
        <end position="131"/>
    </location>
</feature>
<accession>A0A9X4LN55</accession>
<dbReference type="InterPro" id="IPR017735">
    <property type="entry name" value="T6SS_FHA"/>
</dbReference>
<sequence length="823" mass="85201">MSRCSAPCRCWTGAWADGTPAHPATPGPGRGRPGAPERLHAGRGRRRRRRAGAGRPRVHAGRRQPAGAGHRARRAGARAPAVRRPARRPRAAAAAARGPGRRRRAVALPRDAGLGRAGRRALPRPRRRAAGGRHPGQVPALALAGRAAAARAGHADRAGAGLRAGAGAGAGPGRPGTLARGRAAALRGTGRRLPAQAGRRPGPLARPRAAAARAEGAARLAALGGDAEAARHGRRPPRRMPIDRRRPAAAVRPARRRQGLDADAHRRRRRPALRAALTLSYALSGSSRTPGKQGNPRMIVLSVSSYNGAPTEPREASFDELGGTIGRATTNQLVLPDPDRTISRVHAQVVLRNGAFAVVDRGSNAISVNGAPLGNGREAPLKPGDTLNVGGYVIRVRAGHQTVAKDPFGDLFGSPTTRAPSPPPPAAAPAFFAPPPPAPAPAASMGAIPADWDPFAPEMPTSGVTIGHIISTPSDPLGLGAPAQAPLSAGPSLDDLFGLGPMGAAPADPLGVLSAAPPAANTAADADPLRALMQPARAPQLLPADTVSDLQLPWQAALTPPSVTTPATPAGAVLSWDESMQDNKVITLPDVRHLEGNNNAPPPSGPVQAPAPVAAPTGDTTALLDALLTGLGLPTRPLQTLTPATMRLIGELLRESTRGAVELLRARAALKQEVRAQVTMIVTRDNNPLKFSPNVDAALTHLLGPAAAGFMPPARAMRDAFDDLRAHEIGVMAGMRAALDGVLARFDPAALDSAITKRGALAALLPGSRKAQLWEQFQQLYTQLSREAADDFHTLFGKAFLQAYEAQLDALEAEPGPGHASGR</sequence>